<gene>
    <name evidence="9" type="ORF">J2S55_002223</name>
</gene>
<reference evidence="9 10" key="1">
    <citation type="submission" date="2023-07" db="EMBL/GenBank/DDBJ databases">
        <title>Sequencing the genomes of 1000 actinobacteria strains.</title>
        <authorList>
            <person name="Klenk H.-P."/>
        </authorList>
    </citation>
    <scope>NUCLEOTIDE SEQUENCE [LARGE SCALE GENOMIC DNA]</scope>
    <source>
        <strain evidence="9 10">DSM 44109</strain>
    </source>
</reference>
<organism evidence="9 10">
    <name type="scientific">Streptosporangium brasiliense</name>
    <dbReference type="NCBI Taxonomy" id="47480"/>
    <lineage>
        <taxon>Bacteria</taxon>
        <taxon>Bacillati</taxon>
        <taxon>Actinomycetota</taxon>
        <taxon>Actinomycetes</taxon>
        <taxon>Streptosporangiales</taxon>
        <taxon>Streptosporangiaceae</taxon>
        <taxon>Streptosporangium</taxon>
    </lineage>
</organism>
<dbReference type="SUPFAM" id="SSF53756">
    <property type="entry name" value="UDP-Glycosyltransferase/glycogen phosphorylase"/>
    <property type="match status" value="1"/>
</dbReference>
<dbReference type="EMBL" id="JAUSRB010000002">
    <property type="protein sequence ID" value="MDP9862957.1"/>
    <property type="molecule type" value="Genomic_DNA"/>
</dbReference>
<evidence type="ECO:0000256" key="3">
    <source>
        <dbReference type="ARBA" id="ARBA00022475"/>
    </source>
</evidence>
<dbReference type="RefSeq" id="WP_306859434.1">
    <property type="nucleotide sequence ID" value="NZ_JAUSRB010000002.1"/>
</dbReference>
<feature type="domain" description="Glycosyltransferase 2-like" evidence="8">
    <location>
        <begin position="6"/>
        <end position="170"/>
    </location>
</feature>
<keyword evidence="5" id="KW-0777">Teichoic acid biosynthesis</keyword>
<accession>A0ABT9R266</accession>
<protein>
    <submittedName>
        <fullName evidence="9">CDP-glycerol glycerophosphotransferase</fullName>
        <ecNumber evidence="9">2.7.8.12</ecNumber>
    </submittedName>
</protein>
<dbReference type="Pfam" id="PF04464">
    <property type="entry name" value="Glyphos_transf"/>
    <property type="match status" value="1"/>
</dbReference>
<dbReference type="InterPro" id="IPR043148">
    <property type="entry name" value="TagF_C"/>
</dbReference>
<dbReference type="Gene3D" id="3.40.50.11820">
    <property type="match status" value="1"/>
</dbReference>
<feature type="region of interest" description="Disordered" evidence="7">
    <location>
        <begin position="537"/>
        <end position="573"/>
    </location>
</feature>
<dbReference type="Pfam" id="PF00535">
    <property type="entry name" value="Glycos_transf_2"/>
    <property type="match status" value="1"/>
</dbReference>
<dbReference type="SUPFAM" id="SSF53448">
    <property type="entry name" value="Nucleotide-diphospho-sugar transferases"/>
    <property type="match status" value="1"/>
</dbReference>
<comment type="similarity">
    <text evidence="2">Belongs to the CDP-glycerol glycerophosphotransferase family.</text>
</comment>
<evidence type="ECO:0000256" key="7">
    <source>
        <dbReference type="SAM" id="MobiDB-lite"/>
    </source>
</evidence>
<evidence type="ECO:0000256" key="5">
    <source>
        <dbReference type="ARBA" id="ARBA00022944"/>
    </source>
</evidence>
<dbReference type="InterPro" id="IPR029044">
    <property type="entry name" value="Nucleotide-diphossugar_trans"/>
</dbReference>
<dbReference type="InterPro" id="IPR051612">
    <property type="entry name" value="Teichoic_Acid_Biosynth"/>
</dbReference>
<sequence length="1198" mass="131934">MSPLLSVVVPFFNVERYFEACLASIARQTLRDLEVICVDDGSPDGSAVIAKAFAGRDRRFRVIHQENAGLGTARNTGALHATGRYLCFMDSDDVLPPDAYELLVSSLRESDSDFACGNVLYLNSAGTWRSGLHSRPFRETVRQTHVSARPELLLDRTAWNKVFRHDFYREHGFRFPTGLYEDAPVTIPAHVLARSVDVLGDVVYYWRQREPGDPSITQSRTAPGNLEDRIASITRVQEFLAAHGSAALRRQFDESVLRSDLTLYVNAALDADEDYRARLVENAGSLVERMDPEILAELPWEQRLMFELLRRRRAEEFTEVLADRREGVFHGLTRHASGWYADHPMMHRGVLPREVFRAGDNDLSLVCRVDQIEWHSDDHRLRLSGRAYIKGIGLPAEDSSEITVTLRNTRTQRTVELPVRRLLRTDVTASRQGVTCYDWSGFEVDIDLAVLVRSARKARWQVEVGLTAQDVQRSGPLTATPSSDVRRFSGVPVAPHISLYVEVNPDDEVLFRVQRVHTVAEPRPGGEGTIEVSGWVASEAPDGPDRPDGSDGSDGPDSSAGPEGQGSPDAPEALDGRLLARLRRSGREVGVPARCEPLGGGRVGFSARLPVADLLPADLPAGDPADPQIDPDLKWDLSVAVGQDRPRRLMAGLVAAEEYVTVGDREVGVVAARLGPLSAVVRPVRPAVTGVGWGADDSLDVTGRSAGPVDPRARLVLRRVGGGGIHHVPLEREGERFACALPLTRAELYGEHVPLGGGRWEVLIESGGELSPVRLARSLLADLPAVHTAGLQTFRVRAHRANGLAVDVQPALGADRGYHAQRRLTERDYPAFMKEPLRDLVVFESWRGHQYSGSPRAVYEELRRRGDGRECVWVSADGGGRPPEGARVVLRDSRAHYEALAHARHVLSDDRAPSWFTKRDGQVYVRTCHGTPLKRVAHDIAGGRFGAGADHLRRLALEVAKWDLLVSPSSFGTSVLPRAFRYGGPVLEAGSPRNDPLHRPGSREEAARVRRALGLPPDRRVVLYAPTWRDDQVLPGGKYHLDIRLDFGRARRALGDGHVFLFRGHPHVSETLRPLGPESGAVDVTRYPDVTDLLLVADVLVTDYSSLVFDYAGTGRPILLFAHDLEHYRGRLRGLYLDPAEDVPGPLLETSDEVIEALAGLDATAPAHASAYGRFRERFCHLDDGGAAARVVDHVFGD</sequence>
<keyword evidence="3" id="KW-1003">Cell membrane</keyword>
<dbReference type="Gene3D" id="3.40.50.12580">
    <property type="match status" value="1"/>
</dbReference>
<keyword evidence="4 9" id="KW-0808">Transferase</keyword>
<dbReference type="InterPro" id="IPR043149">
    <property type="entry name" value="TagF_N"/>
</dbReference>
<evidence type="ECO:0000313" key="10">
    <source>
        <dbReference type="Proteomes" id="UP001230426"/>
    </source>
</evidence>
<evidence type="ECO:0000256" key="2">
    <source>
        <dbReference type="ARBA" id="ARBA00010488"/>
    </source>
</evidence>
<evidence type="ECO:0000313" key="9">
    <source>
        <dbReference type="EMBL" id="MDP9862957.1"/>
    </source>
</evidence>
<dbReference type="Gene3D" id="3.90.550.10">
    <property type="entry name" value="Spore Coat Polysaccharide Biosynthesis Protein SpsA, Chain A"/>
    <property type="match status" value="1"/>
</dbReference>
<evidence type="ECO:0000259" key="8">
    <source>
        <dbReference type="Pfam" id="PF00535"/>
    </source>
</evidence>
<proteinExistence type="inferred from homology"/>
<evidence type="ECO:0000256" key="4">
    <source>
        <dbReference type="ARBA" id="ARBA00022679"/>
    </source>
</evidence>
<comment type="subcellular location">
    <subcellularLocation>
        <location evidence="1">Cell membrane</location>
        <topology evidence="1">Peripheral membrane protein</topology>
    </subcellularLocation>
</comment>
<evidence type="ECO:0000256" key="6">
    <source>
        <dbReference type="ARBA" id="ARBA00023136"/>
    </source>
</evidence>
<evidence type="ECO:0000256" key="1">
    <source>
        <dbReference type="ARBA" id="ARBA00004202"/>
    </source>
</evidence>
<dbReference type="Proteomes" id="UP001230426">
    <property type="component" value="Unassembled WGS sequence"/>
</dbReference>
<dbReference type="GO" id="GO:0047355">
    <property type="term" value="F:CDP-glycerol glycerophosphotransferase activity"/>
    <property type="evidence" value="ECO:0007669"/>
    <property type="project" value="UniProtKB-EC"/>
</dbReference>
<keyword evidence="10" id="KW-1185">Reference proteome</keyword>
<comment type="caution">
    <text evidence="9">The sequence shown here is derived from an EMBL/GenBank/DDBJ whole genome shotgun (WGS) entry which is preliminary data.</text>
</comment>
<keyword evidence="6" id="KW-0472">Membrane</keyword>
<dbReference type="InterPro" id="IPR007554">
    <property type="entry name" value="Glycerophosphate_synth"/>
</dbReference>
<dbReference type="PANTHER" id="PTHR37316:SF3">
    <property type="entry name" value="TEICHOIC ACID GLYCEROL-PHOSPHATE TRANSFERASE"/>
    <property type="match status" value="1"/>
</dbReference>
<name>A0ABT9R266_9ACTN</name>
<dbReference type="EC" id="2.7.8.12" evidence="9"/>
<dbReference type="PANTHER" id="PTHR37316">
    <property type="entry name" value="TEICHOIC ACID GLYCEROL-PHOSPHATE PRIMASE"/>
    <property type="match status" value="1"/>
</dbReference>
<dbReference type="InterPro" id="IPR001173">
    <property type="entry name" value="Glyco_trans_2-like"/>
</dbReference>
<dbReference type="CDD" id="cd00761">
    <property type="entry name" value="Glyco_tranf_GTA_type"/>
    <property type="match status" value="1"/>
</dbReference>